<comment type="caution">
    <text evidence="1">The sequence shown here is derived from an EMBL/GenBank/DDBJ whole genome shotgun (WGS) entry which is preliminary data.</text>
</comment>
<dbReference type="Proteomes" id="UP001595729">
    <property type="component" value="Unassembled WGS sequence"/>
</dbReference>
<keyword evidence="2" id="KW-1185">Reference proteome</keyword>
<accession>A0ABV7W6I9</accession>
<dbReference type="EMBL" id="JBHRXX010000005">
    <property type="protein sequence ID" value="MFC3683938.1"/>
    <property type="molecule type" value="Genomic_DNA"/>
</dbReference>
<reference evidence="2" key="1">
    <citation type="journal article" date="2019" name="Int. J. Syst. Evol. Microbiol.">
        <title>The Global Catalogue of Microorganisms (GCM) 10K type strain sequencing project: providing services to taxonomists for standard genome sequencing and annotation.</title>
        <authorList>
            <consortium name="The Broad Institute Genomics Platform"/>
            <consortium name="The Broad Institute Genome Sequencing Center for Infectious Disease"/>
            <person name="Wu L."/>
            <person name="Ma J."/>
        </authorList>
    </citation>
    <scope>NUCLEOTIDE SEQUENCE [LARGE SCALE GENOMIC DNA]</scope>
    <source>
        <strain evidence="2">KCTC 42501</strain>
    </source>
</reference>
<sequence>MPTQPKGQAVSSFKVTKKLQPRTPGAQKLLQRFGDALVCVRRRVAPEGEARCTTVELVLEQVPIRSRTDQLVGVQVGYGEKALQSQVKAAGGVWDLASRLWRLPQRTARRLGLSDRVRALQE</sequence>
<gene>
    <name evidence="1" type="ORF">ACFOPI_10070</name>
</gene>
<name>A0ABV7W6I9_9BURK</name>
<evidence type="ECO:0000313" key="1">
    <source>
        <dbReference type="EMBL" id="MFC3683938.1"/>
    </source>
</evidence>
<protein>
    <submittedName>
        <fullName evidence="1">Uncharacterized protein</fullName>
    </submittedName>
</protein>
<organism evidence="1 2">
    <name type="scientific">Hydrogenophaga luteola</name>
    <dbReference type="NCBI Taxonomy" id="1591122"/>
    <lineage>
        <taxon>Bacteria</taxon>
        <taxon>Pseudomonadati</taxon>
        <taxon>Pseudomonadota</taxon>
        <taxon>Betaproteobacteria</taxon>
        <taxon>Burkholderiales</taxon>
        <taxon>Comamonadaceae</taxon>
        <taxon>Hydrogenophaga</taxon>
    </lineage>
</organism>
<proteinExistence type="predicted"/>
<evidence type="ECO:0000313" key="2">
    <source>
        <dbReference type="Proteomes" id="UP001595729"/>
    </source>
</evidence>